<evidence type="ECO:0000313" key="1">
    <source>
        <dbReference type="EMBL" id="KAI7991886.1"/>
    </source>
</evidence>
<comment type="caution">
    <text evidence="1">The sequence shown here is derived from an EMBL/GenBank/DDBJ whole genome shotgun (WGS) entry which is preliminary data.</text>
</comment>
<keyword evidence="2" id="KW-1185">Reference proteome</keyword>
<sequence>MPPNTLYASFLVHSLSVTVACDNGFQQAIAEHPIWNSSFLHVASNQDPILKLFTSSHDVLNIEPTSHASVHKPFGIFLLCSESGCACFEEPESVLDLIVAISSDGGPNEGLQIIDYGHVLERLKCGAIYQGILCSVD</sequence>
<accession>A0ACC0FSZ2</accession>
<evidence type="ECO:0000313" key="2">
    <source>
        <dbReference type="Proteomes" id="UP001060215"/>
    </source>
</evidence>
<protein>
    <submittedName>
        <fullName evidence="1">Senescence-associated carboxylesterase 101</fullName>
    </submittedName>
</protein>
<organism evidence="1 2">
    <name type="scientific">Camellia lanceoleosa</name>
    <dbReference type="NCBI Taxonomy" id="1840588"/>
    <lineage>
        <taxon>Eukaryota</taxon>
        <taxon>Viridiplantae</taxon>
        <taxon>Streptophyta</taxon>
        <taxon>Embryophyta</taxon>
        <taxon>Tracheophyta</taxon>
        <taxon>Spermatophyta</taxon>
        <taxon>Magnoliopsida</taxon>
        <taxon>eudicotyledons</taxon>
        <taxon>Gunneridae</taxon>
        <taxon>Pentapetalae</taxon>
        <taxon>asterids</taxon>
        <taxon>Ericales</taxon>
        <taxon>Theaceae</taxon>
        <taxon>Camellia</taxon>
    </lineage>
</organism>
<proteinExistence type="predicted"/>
<dbReference type="Proteomes" id="UP001060215">
    <property type="component" value="Chromosome 13"/>
</dbReference>
<reference evidence="1 2" key="1">
    <citation type="journal article" date="2022" name="Plant J.">
        <title>Chromosome-level genome of Camellia lanceoleosa provides a valuable resource for understanding genome evolution and self-incompatibility.</title>
        <authorList>
            <person name="Gong W."/>
            <person name="Xiao S."/>
            <person name="Wang L."/>
            <person name="Liao Z."/>
            <person name="Chang Y."/>
            <person name="Mo W."/>
            <person name="Hu G."/>
            <person name="Li W."/>
            <person name="Zhao G."/>
            <person name="Zhu H."/>
            <person name="Hu X."/>
            <person name="Ji K."/>
            <person name="Xiang X."/>
            <person name="Song Q."/>
            <person name="Yuan D."/>
            <person name="Jin S."/>
            <person name="Zhang L."/>
        </authorList>
    </citation>
    <scope>NUCLEOTIDE SEQUENCE [LARGE SCALE GENOMIC DNA]</scope>
    <source>
        <strain evidence="1">SQ_2022a</strain>
    </source>
</reference>
<gene>
    <name evidence="1" type="ORF">LOK49_LG12G01394</name>
</gene>
<name>A0ACC0FSZ2_9ERIC</name>
<dbReference type="EMBL" id="CM045770">
    <property type="protein sequence ID" value="KAI7991886.1"/>
    <property type="molecule type" value="Genomic_DNA"/>
</dbReference>